<evidence type="ECO:0000313" key="3">
    <source>
        <dbReference type="Proteomes" id="UP001221757"/>
    </source>
</evidence>
<accession>A0AAD7GJ13</accession>
<sequence length="188" mass="21068">KLVYPNPYIGLEKAVLTDPTPAPPVINFPLLLAQINSSDPSAVYLQQPHSPTSFGMIYPEDREFIVSTIAQFRTLDFELERCVATLAIPSPADVENLPDKRVSSSNEPCSLEIWLLDGPESIRPRTLSWATRPWRLHLVTTMVVRPGHNLLDTPEFPCPARTMLAFELSYSASACHLRFGQNKKSPRL</sequence>
<feature type="non-terminal residue" evidence="2">
    <location>
        <position position="188"/>
    </location>
</feature>
<dbReference type="InterPro" id="IPR018620">
    <property type="entry name" value="Ubiquitin3-bd_protein_But2_C"/>
</dbReference>
<proteinExistence type="predicted"/>
<reference evidence="2" key="1">
    <citation type="submission" date="2023-03" db="EMBL/GenBank/DDBJ databases">
        <title>Massive genome expansion in bonnet fungi (Mycena s.s.) driven by repeated elements and novel gene families across ecological guilds.</title>
        <authorList>
            <consortium name="Lawrence Berkeley National Laboratory"/>
            <person name="Harder C.B."/>
            <person name="Miyauchi S."/>
            <person name="Viragh M."/>
            <person name="Kuo A."/>
            <person name="Thoen E."/>
            <person name="Andreopoulos B."/>
            <person name="Lu D."/>
            <person name="Skrede I."/>
            <person name="Drula E."/>
            <person name="Henrissat B."/>
            <person name="Morin E."/>
            <person name="Kohler A."/>
            <person name="Barry K."/>
            <person name="LaButti K."/>
            <person name="Morin E."/>
            <person name="Salamov A."/>
            <person name="Lipzen A."/>
            <person name="Mereny Z."/>
            <person name="Hegedus B."/>
            <person name="Baldrian P."/>
            <person name="Stursova M."/>
            <person name="Weitz H."/>
            <person name="Taylor A."/>
            <person name="Grigoriev I.V."/>
            <person name="Nagy L.G."/>
            <person name="Martin F."/>
            <person name="Kauserud H."/>
        </authorList>
    </citation>
    <scope>NUCLEOTIDE SEQUENCE</scope>
    <source>
        <strain evidence="2">CBHHK067</strain>
    </source>
</reference>
<feature type="non-terminal residue" evidence="2">
    <location>
        <position position="1"/>
    </location>
</feature>
<feature type="domain" description="Ubiquitin 3 binding protein But2 C-terminal" evidence="1">
    <location>
        <begin position="28"/>
        <end position="183"/>
    </location>
</feature>
<protein>
    <recommendedName>
        <fullName evidence="1">Ubiquitin 3 binding protein But2 C-terminal domain-containing protein</fullName>
    </recommendedName>
</protein>
<dbReference type="Proteomes" id="UP001221757">
    <property type="component" value="Unassembled WGS sequence"/>
</dbReference>
<dbReference type="AlphaFoldDB" id="A0AAD7GJ13"/>
<gene>
    <name evidence="2" type="ORF">B0H17DRAFT_889537</name>
</gene>
<dbReference type="Pfam" id="PF09792">
    <property type="entry name" value="But2"/>
    <property type="match status" value="1"/>
</dbReference>
<dbReference type="EMBL" id="JARKIE010000032">
    <property type="protein sequence ID" value="KAJ7697020.1"/>
    <property type="molecule type" value="Genomic_DNA"/>
</dbReference>
<keyword evidence="3" id="KW-1185">Reference proteome</keyword>
<evidence type="ECO:0000313" key="2">
    <source>
        <dbReference type="EMBL" id="KAJ7697020.1"/>
    </source>
</evidence>
<evidence type="ECO:0000259" key="1">
    <source>
        <dbReference type="Pfam" id="PF09792"/>
    </source>
</evidence>
<name>A0AAD7GJ13_MYCRO</name>
<comment type="caution">
    <text evidence="2">The sequence shown here is derived from an EMBL/GenBank/DDBJ whole genome shotgun (WGS) entry which is preliminary data.</text>
</comment>
<organism evidence="2 3">
    <name type="scientific">Mycena rosella</name>
    <name type="common">Pink bonnet</name>
    <name type="synonym">Agaricus rosellus</name>
    <dbReference type="NCBI Taxonomy" id="1033263"/>
    <lineage>
        <taxon>Eukaryota</taxon>
        <taxon>Fungi</taxon>
        <taxon>Dikarya</taxon>
        <taxon>Basidiomycota</taxon>
        <taxon>Agaricomycotina</taxon>
        <taxon>Agaricomycetes</taxon>
        <taxon>Agaricomycetidae</taxon>
        <taxon>Agaricales</taxon>
        <taxon>Marasmiineae</taxon>
        <taxon>Mycenaceae</taxon>
        <taxon>Mycena</taxon>
    </lineage>
</organism>